<evidence type="ECO:0000259" key="4">
    <source>
        <dbReference type="Pfam" id="PF05617"/>
    </source>
</evidence>
<dbReference type="PANTHER" id="PTHR31951">
    <property type="entry name" value="BIFUNCTIONAL INHIBITOR/LIPID-TRANSFER PROTEIN/SEED STORAGE 2S ALBUMIN SUPERFAMILY PROTEIN-RELATED"/>
    <property type="match status" value="1"/>
</dbReference>
<dbReference type="InterPro" id="IPR008502">
    <property type="entry name" value="Prolamin-like"/>
</dbReference>
<dbReference type="EMBL" id="BDDD01000328">
    <property type="protein sequence ID" value="GAV63956.1"/>
    <property type="molecule type" value="Genomic_DNA"/>
</dbReference>
<dbReference type="OrthoDB" id="973137at2759"/>
<organism evidence="5 6">
    <name type="scientific">Cephalotus follicularis</name>
    <name type="common">Albany pitcher plant</name>
    <dbReference type="NCBI Taxonomy" id="3775"/>
    <lineage>
        <taxon>Eukaryota</taxon>
        <taxon>Viridiplantae</taxon>
        <taxon>Streptophyta</taxon>
        <taxon>Embryophyta</taxon>
        <taxon>Tracheophyta</taxon>
        <taxon>Spermatophyta</taxon>
        <taxon>Magnoliopsida</taxon>
        <taxon>eudicotyledons</taxon>
        <taxon>Gunneridae</taxon>
        <taxon>Pentapetalae</taxon>
        <taxon>rosids</taxon>
        <taxon>fabids</taxon>
        <taxon>Oxalidales</taxon>
        <taxon>Cephalotaceae</taxon>
        <taxon>Cephalotus</taxon>
    </lineage>
</organism>
<comment type="caution">
    <text evidence="5">The sequence shown here is derived from an EMBL/GenBank/DDBJ whole genome shotgun (WGS) entry which is preliminary data.</text>
</comment>
<evidence type="ECO:0000256" key="2">
    <source>
        <dbReference type="SAM" id="MobiDB-lite"/>
    </source>
</evidence>
<dbReference type="Proteomes" id="UP000187406">
    <property type="component" value="Unassembled WGS sequence"/>
</dbReference>
<evidence type="ECO:0000256" key="3">
    <source>
        <dbReference type="SAM" id="SignalP"/>
    </source>
</evidence>
<name>A0A1Q3B7D8_CEPFO</name>
<dbReference type="InParanoid" id="A0A1Q3B7D8"/>
<evidence type="ECO:0000313" key="6">
    <source>
        <dbReference type="Proteomes" id="UP000187406"/>
    </source>
</evidence>
<protein>
    <submittedName>
        <fullName evidence="5">Prolamin_like domain-containing protein</fullName>
    </submittedName>
</protein>
<keyword evidence="1 3" id="KW-0732">Signal</keyword>
<gene>
    <name evidence="5" type="ORF">CFOL_v3_07474</name>
</gene>
<feature type="region of interest" description="Disordered" evidence="2">
    <location>
        <begin position="92"/>
        <end position="115"/>
    </location>
</feature>
<dbReference type="FunCoup" id="A0A1Q3B7D8">
    <property type="interactions" value="39"/>
</dbReference>
<sequence length="115" mass="12477">MGKLNMNISAILVLFLASGILLVTLKPTRADSVSKTFVSDCEKNFTQKCGIQVYDSVYKTGTLSKDCCIKLVAMGRPCHDALVKQNPEFKANPSKAKAKSDQVWNACVSPSPPPK</sequence>
<feature type="domain" description="Prolamin-like" evidence="4">
    <location>
        <begin position="40"/>
        <end position="108"/>
    </location>
</feature>
<dbReference type="Pfam" id="PF05617">
    <property type="entry name" value="Prolamin_like"/>
    <property type="match status" value="1"/>
</dbReference>
<feature type="signal peptide" evidence="3">
    <location>
        <begin position="1"/>
        <end position="30"/>
    </location>
</feature>
<feature type="chain" id="PRO_5012681890" evidence="3">
    <location>
        <begin position="31"/>
        <end position="115"/>
    </location>
</feature>
<dbReference type="AlphaFoldDB" id="A0A1Q3B7D8"/>
<keyword evidence="6" id="KW-1185">Reference proteome</keyword>
<evidence type="ECO:0000313" key="5">
    <source>
        <dbReference type="EMBL" id="GAV63956.1"/>
    </source>
</evidence>
<dbReference type="PANTHER" id="PTHR31951:SF22">
    <property type="entry name" value="ECA1 GAMETOGENESIS RELATED FAMILY"/>
    <property type="match status" value="1"/>
</dbReference>
<proteinExistence type="predicted"/>
<accession>A0A1Q3B7D8</accession>
<reference evidence="6" key="1">
    <citation type="submission" date="2016-04" db="EMBL/GenBank/DDBJ databases">
        <title>Cephalotus genome sequencing.</title>
        <authorList>
            <person name="Fukushima K."/>
            <person name="Hasebe M."/>
            <person name="Fang X."/>
        </authorList>
    </citation>
    <scope>NUCLEOTIDE SEQUENCE [LARGE SCALE GENOMIC DNA]</scope>
    <source>
        <strain evidence="6">cv. St1</strain>
    </source>
</reference>
<evidence type="ECO:0000256" key="1">
    <source>
        <dbReference type="ARBA" id="ARBA00022729"/>
    </source>
</evidence>